<reference evidence="7" key="2">
    <citation type="journal article" date="2017" name="Sci. Adv.">
        <title>A tail of two voltages: Proteomic comparison of the three electric organs of the electric eel.</title>
        <authorList>
            <person name="Traeger L.L."/>
            <person name="Sabat G."/>
            <person name="Barrett-Wilt G.A."/>
            <person name="Wells G.B."/>
            <person name="Sussman M.R."/>
        </authorList>
    </citation>
    <scope>NUCLEOTIDE SEQUENCE [LARGE SCALE GENOMIC DNA]</scope>
</reference>
<dbReference type="Pfam" id="PF00780">
    <property type="entry name" value="CNH"/>
    <property type="match status" value="1"/>
</dbReference>
<organism evidence="6 7">
    <name type="scientific">Electrophorus electricus</name>
    <name type="common">Electric eel</name>
    <name type="synonym">Gymnotus electricus</name>
    <dbReference type="NCBI Taxonomy" id="8005"/>
    <lineage>
        <taxon>Eukaryota</taxon>
        <taxon>Metazoa</taxon>
        <taxon>Chordata</taxon>
        <taxon>Craniata</taxon>
        <taxon>Vertebrata</taxon>
        <taxon>Euteleostomi</taxon>
        <taxon>Actinopterygii</taxon>
        <taxon>Neopterygii</taxon>
        <taxon>Teleostei</taxon>
        <taxon>Ostariophysi</taxon>
        <taxon>Gymnotiformes</taxon>
        <taxon>Gymnotoidei</taxon>
        <taxon>Gymnotidae</taxon>
        <taxon>Electrophorus</taxon>
    </lineage>
</organism>
<dbReference type="InterPro" id="IPR000547">
    <property type="entry name" value="Clathrin_H-chain/VPS_repeat"/>
</dbReference>
<keyword evidence="2" id="KW-0472">Membrane</keyword>
<reference evidence="6" key="5">
    <citation type="submission" date="2025-09" db="UniProtKB">
        <authorList>
            <consortium name="Ensembl"/>
        </authorList>
    </citation>
    <scope>IDENTIFICATION</scope>
</reference>
<dbReference type="AlphaFoldDB" id="A0A4W4ECC5"/>
<dbReference type="InterPro" id="IPR032914">
    <property type="entry name" value="Vam6/VPS39/TRAP1"/>
</dbReference>
<feature type="domain" description="CNH" evidence="5">
    <location>
        <begin position="15"/>
        <end position="283"/>
    </location>
</feature>
<dbReference type="PROSITE" id="PS50236">
    <property type="entry name" value="CHCR"/>
    <property type="match status" value="1"/>
</dbReference>
<accession>A0A4W4ECC5</accession>
<dbReference type="GO" id="GO:0006914">
    <property type="term" value="P:autophagy"/>
    <property type="evidence" value="ECO:0007669"/>
    <property type="project" value="TreeGrafter"/>
</dbReference>
<keyword evidence="7" id="KW-1185">Reference proteome</keyword>
<dbReference type="Pfam" id="PF10366">
    <property type="entry name" value="Vps39_1"/>
    <property type="match status" value="1"/>
</dbReference>
<dbReference type="PANTHER" id="PTHR12894">
    <property type="entry name" value="CNH DOMAIN CONTAINING"/>
    <property type="match status" value="1"/>
</dbReference>
<dbReference type="Proteomes" id="UP000314983">
    <property type="component" value="Chromosome 13"/>
</dbReference>
<evidence type="ECO:0000256" key="4">
    <source>
        <dbReference type="PROSITE-ProRule" id="PRU01006"/>
    </source>
</evidence>
<evidence type="ECO:0000313" key="7">
    <source>
        <dbReference type="Proteomes" id="UP000314983"/>
    </source>
</evidence>
<dbReference type="GeneTree" id="ENSGT00530000063596"/>
<dbReference type="InterPro" id="IPR019452">
    <property type="entry name" value="VPS39/TGF_beta_rcpt-assoc_1"/>
</dbReference>
<name>A0A4W4ECC5_ELEEL</name>
<reference evidence="6" key="4">
    <citation type="submission" date="2025-08" db="UniProtKB">
        <authorList>
            <consortium name="Ensembl"/>
        </authorList>
    </citation>
    <scope>IDENTIFICATION</scope>
</reference>
<dbReference type="GO" id="GO:0012505">
    <property type="term" value="C:endomembrane system"/>
    <property type="evidence" value="ECO:0007669"/>
    <property type="project" value="UniProtKB-SubCell"/>
</dbReference>
<gene>
    <name evidence="6" type="primary">VPS39</name>
</gene>
<dbReference type="GO" id="GO:0005737">
    <property type="term" value="C:cytoplasm"/>
    <property type="evidence" value="ECO:0007669"/>
    <property type="project" value="TreeGrafter"/>
</dbReference>
<dbReference type="GO" id="GO:0034058">
    <property type="term" value="P:endosomal vesicle fusion"/>
    <property type="evidence" value="ECO:0007669"/>
    <property type="project" value="TreeGrafter"/>
</dbReference>
<dbReference type="Pfam" id="PF10367">
    <property type="entry name" value="zf-Vps39_C"/>
    <property type="match status" value="1"/>
</dbReference>
<sequence length="880" mass="100883">MHDAYEPVPILEKLPLQIDCLSAWEDWLLVGTKPGHLLLYRIKKDAGTNRFEVTLEKSNKNFSKKIQQLFVVAQYKILVSLLENNIHVHDLLTFQQITVVSKARGATLFACDLQQSSSGEAKLRMCVAVKKKLQLYYWRDREFHELQGDFAAPDIPKSMAWCENSICVGFKRDYYLIRMDGRGSIKELFPTGKQLEPLVAPLADGKVAVGQDDLTVILNEDGIFPQKCALTWTDIPVAMEHQPPYIIAVLPRYVEIRTFEPRLLVQSVELQRPRFITSCGSKVVPNVVYVASNHFVWRLVPVSIASQIRQLLQDKQFELALQLAKMKDDTDGDKRQQIHHIQNLYAFNLFCQKRFDDSMQVFAKLGTDPTHVIGLYPDLLPSDYRKQLHYPNPLPALSGAELEKAHLALIDYLTQKRSHLVKQLNDSDPSTTSPLMEGTPTIKSRKKLLQIIDTTLLKCYLHTNVALVSPLLRLENNHCHVEESEYVLKKAHKYSELIILYEKKGLHQKALQVLLDQSTKANSPLKGHERTVQYLQRLGTENLGVIFEFSPWVLKMCPEDGLKIFTEDLPEVELLPRNAVLDFLKEGFKELAMPYLEHIIYEWNESGPEFHNALVRLYLERVQALMKEYLNSLPEGVPAVAAGKEDGELGEFRNKLLSFLDISTCYEPERLISNFPFDGLLEERALLLGRMGKHEQALFIYVHVLKDTHMAEEYCHKHYDKAADGSKDVYLSLLRMYLSPPDVHCLGPIKMEVLEPQANLPAALQVLELHHSKLDTTKAINLLPANTTVLHIRVFLESVLEEKARRKRYDQVLKSLLQAEFLRVQEERIFHQQVKCVITEEKTCRVCKKKIGNSAFARYPNGVVVHYFCCKDRSVCPTEQ</sequence>
<dbReference type="GO" id="GO:0016020">
    <property type="term" value="C:membrane"/>
    <property type="evidence" value="ECO:0007669"/>
    <property type="project" value="TreeGrafter"/>
</dbReference>
<evidence type="ECO:0000256" key="2">
    <source>
        <dbReference type="ARBA" id="ARBA00023136"/>
    </source>
</evidence>
<comment type="similarity">
    <text evidence="3">Belongs to the VAM6/VPS39 family.</text>
</comment>
<dbReference type="Ensembl" id="ENSEEET00000008713.2">
    <property type="protein sequence ID" value="ENSEEEP00000008606.2"/>
    <property type="gene ID" value="ENSEEEG00000004176.2"/>
</dbReference>
<evidence type="ECO:0000259" key="5">
    <source>
        <dbReference type="PROSITE" id="PS50219"/>
    </source>
</evidence>
<evidence type="ECO:0000256" key="1">
    <source>
        <dbReference type="ARBA" id="ARBA00004184"/>
    </source>
</evidence>
<dbReference type="InterPro" id="IPR019453">
    <property type="entry name" value="VPS39/TGFA1_Znf"/>
</dbReference>
<evidence type="ECO:0000313" key="6">
    <source>
        <dbReference type="Ensembl" id="ENSEEEP00000008606.2"/>
    </source>
</evidence>
<reference evidence="6" key="3">
    <citation type="submission" date="2020-05" db="EMBL/GenBank/DDBJ databases">
        <title>Electrophorus electricus (electric eel) genome, fEleEle1, primary haplotype.</title>
        <authorList>
            <person name="Myers G."/>
            <person name="Meyer A."/>
            <person name="Fedrigo O."/>
            <person name="Formenti G."/>
            <person name="Rhie A."/>
            <person name="Tracey A."/>
            <person name="Sims Y."/>
            <person name="Jarvis E.D."/>
        </authorList>
    </citation>
    <scope>NUCLEOTIDE SEQUENCE [LARGE SCALE GENOMIC DNA]</scope>
</reference>
<dbReference type="PROSITE" id="PS50219">
    <property type="entry name" value="CNH"/>
    <property type="match status" value="1"/>
</dbReference>
<proteinExistence type="inferred from homology"/>
<protein>
    <recommendedName>
        <fullName evidence="5">CNH domain-containing protein</fullName>
    </recommendedName>
</protein>
<dbReference type="PANTHER" id="PTHR12894:SF49">
    <property type="entry name" value="VAM6_VPS39-LIKE PROTEIN"/>
    <property type="match status" value="1"/>
</dbReference>
<evidence type="ECO:0000256" key="3">
    <source>
        <dbReference type="ARBA" id="ARBA00038201"/>
    </source>
</evidence>
<reference evidence="7" key="1">
    <citation type="journal article" date="2014" name="Science">
        <title>Nonhuman genetics. Genomic basis for the convergent evolution of electric organs.</title>
        <authorList>
            <person name="Gallant J.R."/>
            <person name="Traeger L.L."/>
            <person name="Volkening J.D."/>
            <person name="Moffett H."/>
            <person name="Chen P.H."/>
            <person name="Novina C.D."/>
            <person name="Phillips G.N.Jr."/>
            <person name="Anand R."/>
            <person name="Wells G.B."/>
            <person name="Pinch M."/>
            <person name="Guth R."/>
            <person name="Unguez G.A."/>
            <person name="Albert J.S."/>
            <person name="Zakon H.H."/>
            <person name="Samanta M.P."/>
            <person name="Sussman M.R."/>
        </authorList>
    </citation>
    <scope>NUCLEOTIDE SEQUENCE [LARGE SCALE GENOMIC DNA]</scope>
</reference>
<dbReference type="InterPro" id="IPR001180">
    <property type="entry name" value="CNH_dom"/>
</dbReference>
<dbReference type="GO" id="GO:0006886">
    <property type="term" value="P:intracellular protein transport"/>
    <property type="evidence" value="ECO:0007669"/>
    <property type="project" value="UniProtKB-UniRule"/>
</dbReference>
<comment type="subcellular location">
    <subcellularLocation>
        <location evidence="1">Endomembrane system</location>
        <topology evidence="1">Peripheral membrane protein</topology>
    </subcellularLocation>
</comment>
<feature type="repeat" description="CHCR" evidence="4">
    <location>
        <begin position="568"/>
        <end position="742"/>
    </location>
</feature>